<dbReference type="InterPro" id="IPR020590">
    <property type="entry name" value="Guanylate_kinase_CS"/>
</dbReference>
<dbReference type="GO" id="GO:0005829">
    <property type="term" value="C:cytosol"/>
    <property type="evidence" value="ECO:0007669"/>
    <property type="project" value="TreeGrafter"/>
</dbReference>
<dbReference type="FunFam" id="3.40.50.300:FF:000855">
    <property type="entry name" value="Guanylate kinase"/>
    <property type="match status" value="1"/>
</dbReference>
<evidence type="ECO:0000259" key="14">
    <source>
        <dbReference type="PROSITE" id="PS50052"/>
    </source>
</evidence>
<dbReference type="NCBIfam" id="TIGR03263">
    <property type="entry name" value="guanyl_kin"/>
    <property type="match status" value="1"/>
</dbReference>
<keyword evidence="10 13" id="KW-0067">ATP-binding</keyword>
<keyword evidence="6 13" id="KW-0963">Cytoplasm</keyword>
<evidence type="ECO:0000256" key="11">
    <source>
        <dbReference type="ARBA" id="ARBA00030128"/>
    </source>
</evidence>
<comment type="subcellular location">
    <subcellularLocation>
        <location evidence="2 13">Cytoplasm</location>
    </subcellularLocation>
</comment>
<name>A0A1G6JIF0_9FIRM</name>
<comment type="similarity">
    <text evidence="3 13">Belongs to the guanylate kinase family.</text>
</comment>
<dbReference type="HAMAP" id="MF_00328">
    <property type="entry name" value="Guanylate_kinase"/>
    <property type="match status" value="1"/>
</dbReference>
<evidence type="ECO:0000256" key="12">
    <source>
        <dbReference type="ARBA" id="ARBA00048594"/>
    </source>
</evidence>
<dbReference type="InterPro" id="IPR008145">
    <property type="entry name" value="GK/Ca_channel_bsu"/>
</dbReference>
<accession>A0A1G6JIF0</accession>
<dbReference type="PROSITE" id="PS50052">
    <property type="entry name" value="GUANYLATE_KINASE_2"/>
    <property type="match status" value="1"/>
</dbReference>
<dbReference type="Proteomes" id="UP000198943">
    <property type="component" value="Unassembled WGS sequence"/>
</dbReference>
<dbReference type="SMART" id="SM00072">
    <property type="entry name" value="GuKc"/>
    <property type="match status" value="1"/>
</dbReference>
<feature type="domain" description="Guanylate kinase-like" evidence="14">
    <location>
        <begin position="10"/>
        <end position="188"/>
    </location>
</feature>
<dbReference type="InterPro" id="IPR017665">
    <property type="entry name" value="Guanylate_kinase"/>
</dbReference>
<evidence type="ECO:0000256" key="1">
    <source>
        <dbReference type="ARBA" id="ARBA00003531"/>
    </source>
</evidence>
<dbReference type="AlphaFoldDB" id="A0A1G6JIF0"/>
<evidence type="ECO:0000256" key="5">
    <source>
        <dbReference type="ARBA" id="ARBA00016296"/>
    </source>
</evidence>
<evidence type="ECO:0000313" key="16">
    <source>
        <dbReference type="Proteomes" id="UP000198943"/>
    </source>
</evidence>
<keyword evidence="9 13" id="KW-0418">Kinase</keyword>
<dbReference type="FunFam" id="3.30.63.10:FF:000002">
    <property type="entry name" value="Guanylate kinase 1"/>
    <property type="match status" value="1"/>
</dbReference>
<comment type="catalytic activity">
    <reaction evidence="12 13">
        <text>GMP + ATP = GDP + ADP</text>
        <dbReference type="Rhea" id="RHEA:20780"/>
        <dbReference type="ChEBI" id="CHEBI:30616"/>
        <dbReference type="ChEBI" id="CHEBI:58115"/>
        <dbReference type="ChEBI" id="CHEBI:58189"/>
        <dbReference type="ChEBI" id="CHEBI:456216"/>
        <dbReference type="EC" id="2.7.4.8"/>
    </reaction>
</comment>
<dbReference type="OrthoDB" id="9808150at2"/>
<reference evidence="16" key="1">
    <citation type="submission" date="2016-10" db="EMBL/GenBank/DDBJ databases">
        <authorList>
            <person name="Varghese N."/>
            <person name="Submissions S."/>
        </authorList>
    </citation>
    <scope>NUCLEOTIDE SEQUENCE [LARGE SCALE GENOMIC DNA]</scope>
    <source>
        <strain evidence="16">DSM 11005</strain>
    </source>
</reference>
<dbReference type="GO" id="GO:0004385">
    <property type="term" value="F:GMP kinase activity"/>
    <property type="evidence" value="ECO:0007669"/>
    <property type="project" value="UniProtKB-UniRule"/>
</dbReference>
<protein>
    <recommendedName>
        <fullName evidence="5 13">Guanylate kinase</fullName>
        <ecNumber evidence="4 13">2.7.4.8</ecNumber>
    </recommendedName>
    <alternativeName>
        <fullName evidence="11 13">GMP kinase</fullName>
    </alternativeName>
</protein>
<dbReference type="PANTHER" id="PTHR23117">
    <property type="entry name" value="GUANYLATE KINASE-RELATED"/>
    <property type="match status" value="1"/>
</dbReference>
<keyword evidence="7 13" id="KW-0808">Transferase</keyword>
<evidence type="ECO:0000256" key="2">
    <source>
        <dbReference type="ARBA" id="ARBA00004496"/>
    </source>
</evidence>
<evidence type="ECO:0000256" key="9">
    <source>
        <dbReference type="ARBA" id="ARBA00022777"/>
    </source>
</evidence>
<dbReference type="PROSITE" id="PS00856">
    <property type="entry name" value="GUANYLATE_KINASE_1"/>
    <property type="match status" value="1"/>
</dbReference>
<dbReference type="EC" id="2.7.4.8" evidence="4 13"/>
<dbReference type="InterPro" id="IPR027417">
    <property type="entry name" value="P-loop_NTPase"/>
</dbReference>
<comment type="function">
    <text evidence="1 13">Essential for recycling GMP and indirectly, cGMP.</text>
</comment>
<evidence type="ECO:0000256" key="8">
    <source>
        <dbReference type="ARBA" id="ARBA00022741"/>
    </source>
</evidence>
<evidence type="ECO:0000256" key="10">
    <source>
        <dbReference type="ARBA" id="ARBA00022840"/>
    </source>
</evidence>
<feature type="binding site" evidence="13">
    <location>
        <begin position="17"/>
        <end position="24"/>
    </location>
    <ligand>
        <name>ATP</name>
        <dbReference type="ChEBI" id="CHEBI:30616"/>
    </ligand>
</feature>
<dbReference type="RefSeq" id="WP_093729580.1">
    <property type="nucleotide sequence ID" value="NZ_FMYW01000003.1"/>
</dbReference>
<proteinExistence type="inferred from homology"/>
<dbReference type="EMBL" id="FMYW01000003">
    <property type="protein sequence ID" value="SDC18500.1"/>
    <property type="molecule type" value="Genomic_DNA"/>
</dbReference>
<dbReference type="Gene3D" id="3.40.50.300">
    <property type="entry name" value="P-loop containing nucleotide triphosphate hydrolases"/>
    <property type="match status" value="2"/>
</dbReference>
<sequence>MKNKSDKPQGLLLVVSGPSGAGKGTICSLLRKELPELSYSVSVTTREPREGEVDGRDYFFKTVAQVKDMIFRGELLEYAQVYGNYYGTPKPYVMNLLNEGKDVLLEIDIQGALQIKKVFPDGVFIFVVPPSLEELRARIYKRGTDAKEVIEKRLKAATSELSYASEYDYIIVNDVAEKATKRVLTLLEAERYRAGRTYFLVDKMLQKQENK</sequence>
<gene>
    <name evidence="13" type="primary">gmk</name>
    <name evidence="15" type="ORF">SAMN04487864_103134</name>
</gene>
<dbReference type="PANTHER" id="PTHR23117:SF13">
    <property type="entry name" value="GUANYLATE KINASE"/>
    <property type="match status" value="1"/>
</dbReference>
<organism evidence="15 16">
    <name type="scientific">Succiniclasticum ruminis</name>
    <dbReference type="NCBI Taxonomy" id="40841"/>
    <lineage>
        <taxon>Bacteria</taxon>
        <taxon>Bacillati</taxon>
        <taxon>Bacillota</taxon>
        <taxon>Negativicutes</taxon>
        <taxon>Acidaminococcales</taxon>
        <taxon>Acidaminococcaceae</taxon>
        <taxon>Succiniclasticum</taxon>
    </lineage>
</organism>
<dbReference type="GO" id="GO:0005524">
    <property type="term" value="F:ATP binding"/>
    <property type="evidence" value="ECO:0007669"/>
    <property type="project" value="UniProtKB-UniRule"/>
</dbReference>
<keyword evidence="8 13" id="KW-0547">Nucleotide-binding</keyword>
<dbReference type="Gene3D" id="3.30.63.10">
    <property type="entry name" value="Guanylate Kinase phosphate binding domain"/>
    <property type="match status" value="1"/>
</dbReference>
<dbReference type="SUPFAM" id="SSF52540">
    <property type="entry name" value="P-loop containing nucleoside triphosphate hydrolases"/>
    <property type="match status" value="1"/>
</dbReference>
<evidence type="ECO:0000256" key="7">
    <source>
        <dbReference type="ARBA" id="ARBA00022679"/>
    </source>
</evidence>
<evidence type="ECO:0000256" key="4">
    <source>
        <dbReference type="ARBA" id="ARBA00012961"/>
    </source>
</evidence>
<keyword evidence="16" id="KW-1185">Reference proteome</keyword>
<evidence type="ECO:0000313" key="15">
    <source>
        <dbReference type="EMBL" id="SDC18500.1"/>
    </source>
</evidence>
<dbReference type="Pfam" id="PF00625">
    <property type="entry name" value="Guanylate_kin"/>
    <property type="match status" value="1"/>
</dbReference>
<evidence type="ECO:0000256" key="13">
    <source>
        <dbReference type="HAMAP-Rule" id="MF_00328"/>
    </source>
</evidence>
<evidence type="ECO:0000256" key="3">
    <source>
        <dbReference type="ARBA" id="ARBA00005790"/>
    </source>
</evidence>
<dbReference type="CDD" id="cd00071">
    <property type="entry name" value="GMPK"/>
    <property type="match status" value="1"/>
</dbReference>
<evidence type="ECO:0000256" key="6">
    <source>
        <dbReference type="ARBA" id="ARBA00022490"/>
    </source>
</evidence>
<dbReference type="InterPro" id="IPR008144">
    <property type="entry name" value="Guanylate_kin-like_dom"/>
</dbReference>